<dbReference type="EnsemblPlants" id="MELO3C032751.2.1">
    <property type="protein sequence ID" value="MELO3C032751.2.1"/>
    <property type="gene ID" value="MELO3C032751.2"/>
</dbReference>
<evidence type="ECO:0000256" key="1">
    <source>
        <dbReference type="SAM" id="MobiDB-lite"/>
    </source>
</evidence>
<feature type="region of interest" description="Disordered" evidence="1">
    <location>
        <begin position="1"/>
        <end position="40"/>
    </location>
</feature>
<evidence type="ECO:0000313" key="2">
    <source>
        <dbReference type="EnsemblPlants" id="MELO3C032751.2.1"/>
    </source>
</evidence>
<accession>A0A9I9EEQ5</accession>
<dbReference type="Gramene" id="MELO3C032751.2.1">
    <property type="protein sequence ID" value="MELO3C032751.2.1"/>
    <property type="gene ID" value="MELO3C032751.2"/>
</dbReference>
<name>A0A9I9EEQ5_CUCME</name>
<dbReference type="AlphaFoldDB" id="A0A9I9EEQ5"/>
<sequence>MDNKKRKKAGENGKKVKAIKKEQKTREDRRRKGKTPMKSDKFEVIHYSNMEYFQYSKYSVNDNK</sequence>
<reference evidence="2" key="1">
    <citation type="submission" date="2023-03" db="UniProtKB">
        <authorList>
            <consortium name="EnsemblPlants"/>
        </authorList>
    </citation>
    <scope>IDENTIFICATION</scope>
</reference>
<feature type="compositionally biased region" description="Basic and acidic residues" evidence="1">
    <location>
        <begin position="1"/>
        <end position="30"/>
    </location>
</feature>
<proteinExistence type="predicted"/>
<organism evidence="2">
    <name type="scientific">Cucumis melo</name>
    <name type="common">Muskmelon</name>
    <dbReference type="NCBI Taxonomy" id="3656"/>
    <lineage>
        <taxon>Eukaryota</taxon>
        <taxon>Viridiplantae</taxon>
        <taxon>Streptophyta</taxon>
        <taxon>Embryophyta</taxon>
        <taxon>Tracheophyta</taxon>
        <taxon>Spermatophyta</taxon>
        <taxon>Magnoliopsida</taxon>
        <taxon>eudicotyledons</taxon>
        <taxon>Gunneridae</taxon>
        <taxon>Pentapetalae</taxon>
        <taxon>rosids</taxon>
        <taxon>fabids</taxon>
        <taxon>Cucurbitales</taxon>
        <taxon>Cucurbitaceae</taxon>
        <taxon>Benincaseae</taxon>
        <taxon>Cucumis</taxon>
    </lineage>
</organism>
<protein>
    <submittedName>
        <fullName evidence="2">Uncharacterized protein</fullName>
    </submittedName>
</protein>